<proteinExistence type="predicted"/>
<reference evidence="1" key="1">
    <citation type="journal article" date="2019" name="Environ. Microbiol.">
        <title>Fungal ecological strategies reflected in gene transcription - a case study of two litter decomposers.</title>
        <authorList>
            <person name="Barbi F."/>
            <person name="Kohler A."/>
            <person name="Barry K."/>
            <person name="Baskaran P."/>
            <person name="Daum C."/>
            <person name="Fauchery L."/>
            <person name="Ihrmark K."/>
            <person name="Kuo A."/>
            <person name="LaButti K."/>
            <person name="Lipzen A."/>
            <person name="Morin E."/>
            <person name="Grigoriev I.V."/>
            <person name="Henrissat B."/>
            <person name="Lindahl B."/>
            <person name="Martin F."/>
        </authorList>
    </citation>
    <scope>NUCLEOTIDE SEQUENCE</scope>
    <source>
        <strain evidence="1">JB14</strain>
    </source>
</reference>
<keyword evidence="2" id="KW-1185">Reference proteome</keyword>
<accession>A0A6A4I0P6</accession>
<evidence type="ECO:0000313" key="1">
    <source>
        <dbReference type="EMBL" id="KAE9403008.1"/>
    </source>
</evidence>
<organism evidence="1 2">
    <name type="scientific">Gymnopus androsaceus JB14</name>
    <dbReference type="NCBI Taxonomy" id="1447944"/>
    <lineage>
        <taxon>Eukaryota</taxon>
        <taxon>Fungi</taxon>
        <taxon>Dikarya</taxon>
        <taxon>Basidiomycota</taxon>
        <taxon>Agaricomycotina</taxon>
        <taxon>Agaricomycetes</taxon>
        <taxon>Agaricomycetidae</taxon>
        <taxon>Agaricales</taxon>
        <taxon>Marasmiineae</taxon>
        <taxon>Omphalotaceae</taxon>
        <taxon>Gymnopus</taxon>
    </lineage>
</organism>
<dbReference type="AlphaFoldDB" id="A0A6A4I0P6"/>
<name>A0A6A4I0P6_9AGAR</name>
<dbReference type="EMBL" id="ML769429">
    <property type="protein sequence ID" value="KAE9403008.1"/>
    <property type="molecule type" value="Genomic_DNA"/>
</dbReference>
<gene>
    <name evidence="1" type="ORF">BT96DRAFT_1083201</name>
</gene>
<evidence type="ECO:0000313" key="2">
    <source>
        <dbReference type="Proteomes" id="UP000799118"/>
    </source>
</evidence>
<dbReference type="Proteomes" id="UP000799118">
    <property type="component" value="Unassembled WGS sequence"/>
</dbReference>
<sequence>MEEHIMANLMYALFQTNTPQLRQLAFKMMALYSNKVPKLKAIIDKTQYIIDNYAELTASPYLHSPIQTNSAVKLPVTEAPLVQLLKGFQLALKQKSIASTEGVVYSLGLHNWYISFLDEVVELAEVMYTKILAHRMNRCFYNFIQKAMYQLCNPRLYTTPSLQSLKVVHDGPEDVDRLFKYTSLDRRV</sequence>
<protein>
    <submittedName>
        <fullName evidence="1">Uncharacterized protein</fullName>
    </submittedName>
</protein>